<comment type="similarity">
    <text evidence="1">Belongs to the metallo-dependent hydrolases superfamily. CpsB/CapC family.</text>
</comment>
<dbReference type="PANTHER" id="PTHR39181">
    <property type="entry name" value="TYROSINE-PROTEIN PHOSPHATASE YWQE"/>
    <property type="match status" value="1"/>
</dbReference>
<dbReference type="SUPFAM" id="SSF89550">
    <property type="entry name" value="PHP domain-like"/>
    <property type="match status" value="1"/>
</dbReference>
<feature type="domain" description="Rhodanese" evidence="5">
    <location>
        <begin position="173"/>
        <end position="226"/>
    </location>
</feature>
<accession>A0A150U3C3</accession>
<gene>
    <name evidence="6" type="ORF">BE21_07665</name>
</gene>
<proteinExistence type="inferred from homology"/>
<evidence type="ECO:0000259" key="5">
    <source>
        <dbReference type="PROSITE" id="PS50206"/>
    </source>
</evidence>
<evidence type="ECO:0000256" key="3">
    <source>
        <dbReference type="ARBA" id="ARBA00022801"/>
    </source>
</evidence>
<dbReference type="PROSITE" id="PS50206">
    <property type="entry name" value="RHODANESE_3"/>
    <property type="match status" value="1"/>
</dbReference>
<sequence length="244" mass="26696">MRGFIDLHCHWVAGIDDGARTVEESFALLTALRGAGFDTVVATPHMRPGMFDNTRQSLRAAYDATCDALRRAGDARGLPALDLSSEHFFDDVVFQRLLDGSALPYPGGRAALVEFPTRSFPVRVAERIFDLSRRKLRPVIAHPERYEPVFDDCSSLDPLLDAGAVLLLDVAALTGKYGRTPRRAAEQLLEEGYYYAACSDAHAARDVADVRGGIDALFARVGEEEATFMLIDGPRAILEGTVEP</sequence>
<dbReference type="InterPro" id="IPR001763">
    <property type="entry name" value="Rhodanese-like_dom"/>
</dbReference>
<dbReference type="Proteomes" id="UP000075502">
    <property type="component" value="Unassembled WGS sequence"/>
</dbReference>
<dbReference type="EMBL" id="JEME01000025">
    <property type="protein sequence ID" value="KYG11453.1"/>
    <property type="molecule type" value="Genomic_DNA"/>
</dbReference>
<evidence type="ECO:0000256" key="2">
    <source>
        <dbReference type="ARBA" id="ARBA00013064"/>
    </source>
</evidence>
<dbReference type="GO" id="GO:0030145">
    <property type="term" value="F:manganese ion binding"/>
    <property type="evidence" value="ECO:0007669"/>
    <property type="project" value="InterPro"/>
</dbReference>
<dbReference type="Pfam" id="PF19567">
    <property type="entry name" value="CpsB_CapC"/>
    <property type="match status" value="1"/>
</dbReference>
<dbReference type="InterPro" id="IPR016667">
    <property type="entry name" value="Caps_polysacc_synth_CpsB/CapC"/>
</dbReference>
<reference evidence="6 7" key="1">
    <citation type="submission" date="2014-02" db="EMBL/GenBank/DDBJ databases">
        <title>The small core and large imbalanced accessory genome model reveals a collaborative survival strategy of Sorangium cellulosum strains in nature.</title>
        <authorList>
            <person name="Han K."/>
            <person name="Peng R."/>
            <person name="Blom J."/>
            <person name="Li Y.-Z."/>
        </authorList>
    </citation>
    <scope>NUCLEOTIDE SEQUENCE [LARGE SCALE GENOMIC DNA]</scope>
    <source>
        <strain evidence="6 7">So0007-03</strain>
    </source>
</reference>
<organism evidence="6 7">
    <name type="scientific">Sorangium cellulosum</name>
    <name type="common">Polyangium cellulosum</name>
    <dbReference type="NCBI Taxonomy" id="56"/>
    <lineage>
        <taxon>Bacteria</taxon>
        <taxon>Pseudomonadati</taxon>
        <taxon>Myxococcota</taxon>
        <taxon>Polyangia</taxon>
        <taxon>Polyangiales</taxon>
        <taxon>Polyangiaceae</taxon>
        <taxon>Sorangium</taxon>
    </lineage>
</organism>
<comment type="catalytic activity">
    <reaction evidence="4">
        <text>O-phospho-L-tyrosyl-[protein] + H2O = L-tyrosyl-[protein] + phosphate</text>
        <dbReference type="Rhea" id="RHEA:10684"/>
        <dbReference type="Rhea" id="RHEA-COMP:10136"/>
        <dbReference type="Rhea" id="RHEA-COMP:20101"/>
        <dbReference type="ChEBI" id="CHEBI:15377"/>
        <dbReference type="ChEBI" id="CHEBI:43474"/>
        <dbReference type="ChEBI" id="CHEBI:46858"/>
        <dbReference type="ChEBI" id="CHEBI:61978"/>
        <dbReference type="EC" id="3.1.3.48"/>
    </reaction>
</comment>
<dbReference type="PIRSF" id="PIRSF016557">
    <property type="entry name" value="Caps_synth_CpsB"/>
    <property type="match status" value="1"/>
</dbReference>
<protein>
    <recommendedName>
        <fullName evidence="2">protein-tyrosine-phosphatase</fullName>
        <ecNumber evidence="2">3.1.3.48</ecNumber>
    </recommendedName>
</protein>
<dbReference type="Gene3D" id="3.20.20.140">
    <property type="entry name" value="Metal-dependent hydrolases"/>
    <property type="match status" value="1"/>
</dbReference>
<evidence type="ECO:0000313" key="7">
    <source>
        <dbReference type="Proteomes" id="UP000075502"/>
    </source>
</evidence>
<dbReference type="InterPro" id="IPR016195">
    <property type="entry name" value="Pol/histidinol_Pase-like"/>
</dbReference>
<comment type="caution">
    <text evidence="6">The sequence shown here is derived from an EMBL/GenBank/DDBJ whole genome shotgun (WGS) entry which is preliminary data.</text>
</comment>
<keyword evidence="3" id="KW-0378">Hydrolase</keyword>
<name>A0A150U3C3_SORCE</name>
<evidence type="ECO:0000256" key="1">
    <source>
        <dbReference type="ARBA" id="ARBA00005750"/>
    </source>
</evidence>
<dbReference type="AlphaFoldDB" id="A0A150U3C3"/>
<evidence type="ECO:0000256" key="4">
    <source>
        <dbReference type="ARBA" id="ARBA00051722"/>
    </source>
</evidence>
<dbReference type="PANTHER" id="PTHR39181:SF1">
    <property type="entry name" value="TYROSINE-PROTEIN PHOSPHATASE YWQE"/>
    <property type="match status" value="1"/>
</dbReference>
<dbReference type="GO" id="GO:0004725">
    <property type="term" value="F:protein tyrosine phosphatase activity"/>
    <property type="evidence" value="ECO:0007669"/>
    <property type="project" value="UniProtKB-EC"/>
</dbReference>
<evidence type="ECO:0000313" key="6">
    <source>
        <dbReference type="EMBL" id="KYG11453.1"/>
    </source>
</evidence>
<dbReference type="EC" id="3.1.3.48" evidence="2"/>